<feature type="compositionally biased region" description="Low complexity" evidence="1">
    <location>
        <begin position="35"/>
        <end position="60"/>
    </location>
</feature>
<gene>
    <name evidence="2" type="ORF">SAMN05421863_10853</name>
</gene>
<reference evidence="3" key="1">
    <citation type="submission" date="2016-10" db="EMBL/GenBank/DDBJ databases">
        <authorList>
            <person name="Varghese N."/>
            <person name="Submissions S."/>
        </authorList>
    </citation>
    <scope>NUCLEOTIDE SEQUENCE [LARGE SCALE GENOMIC DNA]</scope>
    <source>
        <strain evidence="3">Nm44</strain>
    </source>
</reference>
<proteinExistence type="predicted"/>
<keyword evidence="3" id="KW-1185">Reference proteome</keyword>
<dbReference type="AlphaFoldDB" id="A0A1I4VJP6"/>
<protein>
    <submittedName>
        <fullName evidence="2">Uncharacterized protein</fullName>
    </submittedName>
</protein>
<evidence type="ECO:0000256" key="1">
    <source>
        <dbReference type="SAM" id="MobiDB-lite"/>
    </source>
</evidence>
<evidence type="ECO:0000313" key="2">
    <source>
        <dbReference type="EMBL" id="SFN01377.1"/>
    </source>
</evidence>
<dbReference type="RefSeq" id="WP_143083527.1">
    <property type="nucleotide sequence ID" value="NZ_FOUB01000085.1"/>
</dbReference>
<evidence type="ECO:0000313" key="3">
    <source>
        <dbReference type="Proteomes" id="UP000183287"/>
    </source>
</evidence>
<name>A0A1I4VJP6_9PROT</name>
<organism evidence="2 3">
    <name type="scientific">Nitrosomonas communis</name>
    <dbReference type="NCBI Taxonomy" id="44574"/>
    <lineage>
        <taxon>Bacteria</taxon>
        <taxon>Pseudomonadati</taxon>
        <taxon>Pseudomonadota</taxon>
        <taxon>Betaproteobacteria</taxon>
        <taxon>Nitrosomonadales</taxon>
        <taxon>Nitrosomonadaceae</taxon>
        <taxon>Nitrosomonas</taxon>
    </lineage>
</organism>
<dbReference type="Proteomes" id="UP000183287">
    <property type="component" value="Unassembled WGS sequence"/>
</dbReference>
<dbReference type="EMBL" id="FOUB01000085">
    <property type="protein sequence ID" value="SFN01377.1"/>
    <property type="molecule type" value="Genomic_DNA"/>
</dbReference>
<feature type="region of interest" description="Disordered" evidence="1">
    <location>
        <begin position="31"/>
        <end position="122"/>
    </location>
</feature>
<feature type="compositionally biased region" description="Low complexity" evidence="1">
    <location>
        <begin position="105"/>
        <end position="122"/>
    </location>
</feature>
<sequence>MKFTLKNTVRSSIFASLIFFGLNGILHATERGDRSSMGQSSSQGSSMPGGSSSGQGSAPSYDEKRSIDPSEEPYSSGDKGMAPTSTGSDNAPGPAEQPGAKRGESSSATGQPSSQGSSSSNR</sequence>
<dbReference type="OrthoDB" id="9961712at2"/>
<accession>A0A1I4VJP6</accession>